<dbReference type="PROSITE" id="PS50949">
    <property type="entry name" value="HTH_GNTR"/>
    <property type="match status" value="1"/>
</dbReference>
<dbReference type="SUPFAM" id="SSF53383">
    <property type="entry name" value="PLP-dependent transferases"/>
    <property type="match status" value="1"/>
</dbReference>
<dbReference type="InterPro" id="IPR036390">
    <property type="entry name" value="WH_DNA-bd_sf"/>
</dbReference>
<proteinExistence type="inferred from homology"/>
<evidence type="ECO:0000313" key="8">
    <source>
        <dbReference type="EMBL" id="TVT60871.1"/>
    </source>
</evidence>
<dbReference type="InterPro" id="IPR004839">
    <property type="entry name" value="Aminotransferase_I/II_large"/>
</dbReference>
<dbReference type="RefSeq" id="WP_144585881.1">
    <property type="nucleotide sequence ID" value="NZ_VJWX01000019.1"/>
</dbReference>
<dbReference type="InterPro" id="IPR000524">
    <property type="entry name" value="Tscrpt_reg_HTH_GntR"/>
</dbReference>
<keyword evidence="3" id="KW-0805">Transcription regulation</keyword>
<evidence type="ECO:0000256" key="3">
    <source>
        <dbReference type="ARBA" id="ARBA00023015"/>
    </source>
</evidence>
<dbReference type="Gene3D" id="1.10.10.10">
    <property type="entry name" value="Winged helix-like DNA-binding domain superfamily/Winged helix DNA-binding domain"/>
    <property type="match status" value="1"/>
</dbReference>
<evidence type="ECO:0000256" key="5">
    <source>
        <dbReference type="ARBA" id="ARBA00023163"/>
    </source>
</evidence>
<dbReference type="PANTHER" id="PTHR46577">
    <property type="entry name" value="HTH-TYPE TRANSCRIPTIONAL REGULATORY PROTEIN GABR"/>
    <property type="match status" value="1"/>
</dbReference>
<dbReference type="CDD" id="cd07377">
    <property type="entry name" value="WHTH_GntR"/>
    <property type="match status" value="1"/>
</dbReference>
<dbReference type="SUPFAM" id="SSF46785">
    <property type="entry name" value="Winged helix' DNA-binding domain"/>
    <property type="match status" value="1"/>
</dbReference>
<name>A0A558DIN0_9PSEU</name>
<dbReference type="SMART" id="SM00345">
    <property type="entry name" value="HTH_GNTR"/>
    <property type="match status" value="1"/>
</dbReference>
<reference evidence="8 9" key="1">
    <citation type="submission" date="2019-07" db="EMBL/GenBank/DDBJ databases">
        <authorList>
            <person name="Duangmal K."/>
            <person name="Teo W.F.A."/>
        </authorList>
    </citation>
    <scope>NUCLEOTIDE SEQUENCE [LARGE SCALE GENOMIC DNA]</scope>
    <source>
        <strain evidence="8 9">TBRC 6029</strain>
    </source>
</reference>
<organism evidence="8 9">
    <name type="scientific">Amycolatopsis rhizosphaerae</name>
    <dbReference type="NCBI Taxonomy" id="2053003"/>
    <lineage>
        <taxon>Bacteria</taxon>
        <taxon>Bacillati</taxon>
        <taxon>Actinomycetota</taxon>
        <taxon>Actinomycetes</taxon>
        <taxon>Pseudonocardiales</taxon>
        <taxon>Pseudonocardiaceae</taxon>
        <taxon>Amycolatopsis</taxon>
    </lineage>
</organism>
<dbReference type="InterPro" id="IPR015421">
    <property type="entry name" value="PyrdxlP-dep_Trfase_major"/>
</dbReference>
<dbReference type="AlphaFoldDB" id="A0A558DIN0"/>
<keyword evidence="5" id="KW-0804">Transcription</keyword>
<keyword evidence="9" id="KW-1185">Reference proteome</keyword>
<feature type="domain" description="HTH gntR-type" evidence="7">
    <location>
        <begin position="11"/>
        <end position="79"/>
    </location>
</feature>
<dbReference type="Gene3D" id="3.40.640.10">
    <property type="entry name" value="Type I PLP-dependent aspartate aminotransferase-like (Major domain)"/>
    <property type="match status" value="1"/>
</dbReference>
<dbReference type="GO" id="GO:0030170">
    <property type="term" value="F:pyridoxal phosphate binding"/>
    <property type="evidence" value="ECO:0007669"/>
    <property type="project" value="InterPro"/>
</dbReference>
<evidence type="ECO:0000256" key="2">
    <source>
        <dbReference type="ARBA" id="ARBA00022898"/>
    </source>
</evidence>
<dbReference type="GO" id="GO:0003677">
    <property type="term" value="F:DNA binding"/>
    <property type="evidence" value="ECO:0007669"/>
    <property type="project" value="UniProtKB-KW"/>
</dbReference>
<keyword evidence="4" id="KW-0238">DNA-binding</keyword>
<dbReference type="InterPro" id="IPR015424">
    <property type="entry name" value="PyrdxlP-dep_Trfase"/>
</dbReference>
<keyword evidence="8" id="KW-0808">Transferase</keyword>
<evidence type="ECO:0000256" key="4">
    <source>
        <dbReference type="ARBA" id="ARBA00023125"/>
    </source>
</evidence>
<comment type="similarity">
    <text evidence="1">In the C-terminal section; belongs to the class-I pyridoxal-phosphate-dependent aminotransferase family.</text>
</comment>
<dbReference type="Proteomes" id="UP000320011">
    <property type="component" value="Unassembled WGS sequence"/>
</dbReference>
<keyword evidence="8" id="KW-0032">Aminotransferase</keyword>
<dbReference type="EMBL" id="VJWX01000019">
    <property type="protein sequence ID" value="TVT60871.1"/>
    <property type="molecule type" value="Genomic_DNA"/>
</dbReference>
<dbReference type="PRINTS" id="PR00035">
    <property type="entry name" value="HTHGNTR"/>
</dbReference>
<dbReference type="GO" id="GO:0003700">
    <property type="term" value="F:DNA-binding transcription factor activity"/>
    <property type="evidence" value="ECO:0007669"/>
    <property type="project" value="InterPro"/>
</dbReference>
<feature type="region of interest" description="Disordered" evidence="6">
    <location>
        <begin position="83"/>
        <end position="104"/>
    </location>
</feature>
<reference evidence="8 9" key="2">
    <citation type="submission" date="2019-08" db="EMBL/GenBank/DDBJ databases">
        <title>Amycolatopsis acidicola sp. nov., isolated from peat swamp forest soil.</title>
        <authorList>
            <person name="Srisuk N."/>
        </authorList>
    </citation>
    <scope>NUCLEOTIDE SEQUENCE [LARGE SCALE GENOMIC DNA]</scope>
    <source>
        <strain evidence="8 9">TBRC 6029</strain>
    </source>
</reference>
<evidence type="ECO:0000259" key="7">
    <source>
        <dbReference type="PROSITE" id="PS50949"/>
    </source>
</evidence>
<dbReference type="CDD" id="cd00609">
    <property type="entry name" value="AAT_like"/>
    <property type="match status" value="1"/>
</dbReference>
<dbReference type="InterPro" id="IPR051446">
    <property type="entry name" value="HTH_trans_reg/aminotransferase"/>
</dbReference>
<comment type="caution">
    <text evidence="8">The sequence shown here is derived from an EMBL/GenBank/DDBJ whole genome shotgun (WGS) entry which is preliminary data.</text>
</comment>
<keyword evidence="2" id="KW-0663">Pyridoxal phosphate</keyword>
<sequence length="482" mass="51942">MDVHVSLAGSGDLASRIYRQLADAILDGRLRPGERLPPTRELALRLAVARNTVSVAYERLAAEGFVVARVGAGTFVGTEPVAPRAARARSRSRAAPTGRGVQPRPIWNAVTTATPGVPPPVHDFRVGTPDPGLFPFATWRRLVAGELRASAVRTISGYAETSGHAGLREAIARYVGVSRSVRACADDVLVTQGAQQALDLVGRVLIEPGDSVAVEEPGYPAARLLFRSLGARVAGVPVDDEGLVVSALPDSVRLVYVTPSHQFPLGMPMSPARRASLLEWASRRGAVIVEDDYDSEFRFGDRPLEPLQSLDRTGRVIYVGTFSKTLLPILRLGFLIAPASLQAALCAAKRFTDWHSEYVGQAALARFIDSGELSRHVRRATRVYAERRERIVTTLQTEFADWLDTVPSAAGLHLSARLKPDTAIDIDAVLQRAGTSGIAVERLAAYYADSRPQPGLVLGYGTIATDDIAEGLTLLARHFRSP</sequence>
<dbReference type="Pfam" id="PF00155">
    <property type="entry name" value="Aminotran_1_2"/>
    <property type="match status" value="1"/>
</dbReference>
<evidence type="ECO:0000256" key="6">
    <source>
        <dbReference type="SAM" id="MobiDB-lite"/>
    </source>
</evidence>
<dbReference type="Pfam" id="PF00392">
    <property type="entry name" value="GntR"/>
    <property type="match status" value="1"/>
</dbReference>
<protein>
    <submittedName>
        <fullName evidence="8">PLP-dependent aminotransferase family protein</fullName>
    </submittedName>
</protein>
<evidence type="ECO:0000313" key="9">
    <source>
        <dbReference type="Proteomes" id="UP000320011"/>
    </source>
</evidence>
<gene>
    <name evidence="8" type="ORF">FNH05_03915</name>
</gene>
<dbReference type="OrthoDB" id="5415143at2"/>
<dbReference type="InterPro" id="IPR036388">
    <property type="entry name" value="WH-like_DNA-bd_sf"/>
</dbReference>
<dbReference type="GO" id="GO:0008483">
    <property type="term" value="F:transaminase activity"/>
    <property type="evidence" value="ECO:0007669"/>
    <property type="project" value="UniProtKB-KW"/>
</dbReference>
<dbReference type="PANTHER" id="PTHR46577:SF1">
    <property type="entry name" value="HTH-TYPE TRANSCRIPTIONAL REGULATORY PROTEIN GABR"/>
    <property type="match status" value="1"/>
</dbReference>
<accession>A0A558DIN0</accession>
<evidence type="ECO:0000256" key="1">
    <source>
        <dbReference type="ARBA" id="ARBA00005384"/>
    </source>
</evidence>